<comment type="caution">
    <text evidence="2">The sequence shown here is derived from an EMBL/GenBank/DDBJ whole genome shotgun (WGS) entry which is preliminary data.</text>
</comment>
<reference evidence="2 3" key="1">
    <citation type="submission" date="2024-07" db="EMBL/GenBank/DDBJ databases">
        <authorList>
            <person name="Kang M."/>
        </authorList>
    </citation>
    <scope>NUCLEOTIDE SEQUENCE [LARGE SCALE GENOMIC DNA]</scope>
    <source>
        <strain evidence="2 3">DFM31</strain>
    </source>
</reference>
<feature type="signal peptide" evidence="1">
    <location>
        <begin position="1"/>
        <end position="19"/>
    </location>
</feature>
<evidence type="ECO:0008006" key="4">
    <source>
        <dbReference type="Google" id="ProtNLM"/>
    </source>
</evidence>
<organism evidence="2 3">
    <name type="scientific">Meridianimarinicoccus marinus</name>
    <dbReference type="NCBI Taxonomy" id="3231483"/>
    <lineage>
        <taxon>Bacteria</taxon>
        <taxon>Pseudomonadati</taxon>
        <taxon>Pseudomonadota</taxon>
        <taxon>Alphaproteobacteria</taxon>
        <taxon>Rhodobacterales</taxon>
        <taxon>Paracoccaceae</taxon>
        <taxon>Meridianimarinicoccus</taxon>
    </lineage>
</organism>
<gene>
    <name evidence="2" type="ORF">AB0T83_11320</name>
</gene>
<dbReference type="PROSITE" id="PS51257">
    <property type="entry name" value="PROKAR_LIPOPROTEIN"/>
    <property type="match status" value="1"/>
</dbReference>
<protein>
    <recommendedName>
        <fullName evidence="4">DUF306 domain-containing protein</fullName>
    </recommendedName>
</protein>
<dbReference type="EMBL" id="JBFBVU010000012">
    <property type="protein sequence ID" value="MEV8467371.1"/>
    <property type="molecule type" value="Genomic_DNA"/>
</dbReference>
<keyword evidence="1" id="KW-0732">Signal</keyword>
<dbReference type="RefSeq" id="WP_366193155.1">
    <property type="nucleotide sequence ID" value="NZ_JBFBVU010000012.1"/>
</dbReference>
<evidence type="ECO:0000256" key="1">
    <source>
        <dbReference type="SAM" id="SignalP"/>
    </source>
</evidence>
<keyword evidence="3" id="KW-1185">Reference proteome</keyword>
<name>A0ABV3L722_9RHOB</name>
<dbReference type="Proteomes" id="UP001553161">
    <property type="component" value="Unassembled WGS sequence"/>
</dbReference>
<evidence type="ECO:0000313" key="2">
    <source>
        <dbReference type="EMBL" id="MEV8467371.1"/>
    </source>
</evidence>
<evidence type="ECO:0000313" key="3">
    <source>
        <dbReference type="Proteomes" id="UP001553161"/>
    </source>
</evidence>
<accession>A0ABV3L722</accession>
<proteinExistence type="predicted"/>
<feature type="chain" id="PRO_5047498139" description="DUF306 domain-containing protein" evidence="1">
    <location>
        <begin position="20"/>
        <end position="114"/>
    </location>
</feature>
<sequence length="114" mass="12324">MYRALLLVVSYFAYGCTTASLPMLGADTTRLAIGGHDFVVRHTDQRAEVVRASPAVASRSAMLVLSKQAMERASGCKVRDGTLYGDAVLAEAMLTCGEDAPARLLPVWTFDDRQ</sequence>